<evidence type="ECO:0000256" key="1">
    <source>
        <dbReference type="ARBA" id="ARBA00022741"/>
    </source>
</evidence>
<dbReference type="Proteomes" id="UP000004968">
    <property type="component" value="Unassembled WGS sequence"/>
</dbReference>
<dbReference type="InterPro" id="IPR027417">
    <property type="entry name" value="P-loop_NTPase"/>
</dbReference>
<keyword evidence="3" id="KW-0067">ATP-binding</keyword>
<comment type="caution">
    <text evidence="7">The sequence shown here is derived from an EMBL/GenBank/DDBJ whole genome shotgun (WGS) entry which is preliminary data.</text>
</comment>
<dbReference type="GO" id="GO:0006139">
    <property type="term" value="P:nucleobase-containing compound metabolic process"/>
    <property type="evidence" value="ECO:0007669"/>
    <property type="project" value="InterPro"/>
</dbReference>
<dbReference type="RefSeq" id="WP_006772936.1">
    <property type="nucleotide sequence ID" value="NZ_GG667640.1"/>
</dbReference>
<dbReference type="GO" id="GO:0003676">
    <property type="term" value="F:nucleic acid binding"/>
    <property type="evidence" value="ECO:0007669"/>
    <property type="project" value="InterPro"/>
</dbReference>
<dbReference type="GO" id="GO:0016818">
    <property type="term" value="F:hydrolase activity, acting on acid anhydrides, in phosphorus-containing anhydrides"/>
    <property type="evidence" value="ECO:0007669"/>
    <property type="project" value="InterPro"/>
</dbReference>
<keyword evidence="5" id="KW-0175">Coiled coil</keyword>
<name>D3AFM9_9FIRM</name>
<dbReference type="InterPro" id="IPR014013">
    <property type="entry name" value="Helic_SF1/SF2_ATP-bd_DinG/Rad3"/>
</dbReference>
<sequence>MQDKIMIYPADIRNHLYEAGILRENEDVVMVAGQCALLENAGEIRTTYRAINLFDYRTRYLCARKTPFPQESYKIVAKRLSELEINELDENMELELDENKRAQHLLSYIFDVILPQYGMAKRKSQKELALSMLRALQENKLALCEAEVGTGKTHAYILAVTIHNLFSQSKTPTMISTSTIALQEAITKEYIPQISRILLEHRIIDKPLSFVVRKGKSHFVCDSRLKTYESSIRNQNRPEDQGLLAQLGELWREQEHYLDLDGFPLTPYVKERINVSQCSEFCPHSSYCRFASFSRRWLSESYDFQISNHNYILADVVNRREGKKKLLPYYNIAVFDEAHKLIDAARQIYCTRLSENEIPKLIHLISPERFVDKSSQRQMMELCTGLSEKNTRLFQKTGGAFIQSNQMENISRTIEEDRSTRLWIRDLIGMLEKLGRIFVTVKMDSCGRVKTIRNTAQSIEDRLNVFLSAKQNISWIEKSDSGGLEFCSLPRELERILYHDLWHTGVHSIITSGTISVGGNFDHFKRMTGIDLLQPQNRRVMEVSKLSPFNYSQNAILYIPEELPFPDIHDEKYIEAISREIIHLICATFGHTLILFSSYWLMERIFYEVKQEIQSFPLFIMKRGRMDMIEKFRRSGNGVLFASDSAGEGIDLPGDILSSVIIVKLPFPVPSPILEYERTKYDDFSQYVKEIITPGMIIKLRQWFGRGIRRETDTAVFSILDSRVGIHGRYRDDVLKALPDMPVTGRIEEIRRFIAEKKTGEYFLL</sequence>
<dbReference type="SUPFAM" id="SSF52540">
    <property type="entry name" value="P-loop containing nucleoside triphosphate hydrolases"/>
    <property type="match status" value="2"/>
</dbReference>
<feature type="coiled-coil region" evidence="5">
    <location>
        <begin position="78"/>
        <end position="105"/>
    </location>
</feature>
<keyword evidence="1" id="KW-0547">Nucleotide-binding</keyword>
<protein>
    <submittedName>
        <fullName evidence="7">Helicase C-terminal domain protein</fullName>
    </submittedName>
</protein>
<evidence type="ECO:0000313" key="7">
    <source>
        <dbReference type="EMBL" id="EFC99405.1"/>
    </source>
</evidence>
<dbReference type="PROSITE" id="PS51193">
    <property type="entry name" value="HELICASE_ATP_BIND_2"/>
    <property type="match status" value="1"/>
</dbReference>
<evidence type="ECO:0000256" key="3">
    <source>
        <dbReference type="ARBA" id="ARBA00022840"/>
    </source>
</evidence>
<dbReference type="EMBL" id="ACIO01000184">
    <property type="protein sequence ID" value="EFC99405.1"/>
    <property type="molecule type" value="Genomic_DNA"/>
</dbReference>
<keyword evidence="2" id="KW-0378">Hydrolase</keyword>
<feature type="domain" description="Helicase ATP-binding" evidence="6">
    <location>
        <begin position="111"/>
        <end position="405"/>
    </location>
</feature>
<dbReference type="HOGENOM" id="CLU_012117_2_1_9"/>
<evidence type="ECO:0000259" key="6">
    <source>
        <dbReference type="PROSITE" id="PS51193"/>
    </source>
</evidence>
<dbReference type="InterPro" id="IPR006555">
    <property type="entry name" value="ATP-dep_Helicase_C"/>
</dbReference>
<dbReference type="InterPro" id="IPR045028">
    <property type="entry name" value="DinG/Rad3-like"/>
</dbReference>
<gene>
    <name evidence="7" type="ORF">CLOSTHATH_02414</name>
</gene>
<evidence type="ECO:0000256" key="4">
    <source>
        <dbReference type="ARBA" id="ARBA00038058"/>
    </source>
</evidence>
<keyword evidence="7" id="KW-0347">Helicase</keyword>
<dbReference type="PANTHER" id="PTHR11472">
    <property type="entry name" value="DNA REPAIR DEAD HELICASE RAD3/XP-D SUBFAMILY MEMBER"/>
    <property type="match status" value="1"/>
</dbReference>
<dbReference type="SMART" id="SM00491">
    <property type="entry name" value="HELICc2"/>
    <property type="match status" value="1"/>
</dbReference>
<evidence type="ECO:0000256" key="2">
    <source>
        <dbReference type="ARBA" id="ARBA00022801"/>
    </source>
</evidence>
<organism evidence="7 8">
    <name type="scientific">Hungatella hathewayi DSM 13479</name>
    <dbReference type="NCBI Taxonomy" id="566550"/>
    <lineage>
        <taxon>Bacteria</taxon>
        <taxon>Bacillati</taxon>
        <taxon>Bacillota</taxon>
        <taxon>Clostridia</taxon>
        <taxon>Lachnospirales</taxon>
        <taxon>Lachnospiraceae</taxon>
        <taxon>Hungatella</taxon>
    </lineage>
</organism>
<dbReference type="GO" id="GO:0003678">
    <property type="term" value="F:DNA helicase activity"/>
    <property type="evidence" value="ECO:0007669"/>
    <property type="project" value="TreeGrafter"/>
</dbReference>
<comment type="similarity">
    <text evidence="4">Belongs to the helicase family. DinG subfamily.</text>
</comment>
<proteinExistence type="inferred from homology"/>
<evidence type="ECO:0000313" key="8">
    <source>
        <dbReference type="Proteomes" id="UP000004968"/>
    </source>
</evidence>
<reference evidence="7 8" key="1">
    <citation type="submission" date="2010-01" db="EMBL/GenBank/DDBJ databases">
        <authorList>
            <person name="Weinstock G."/>
            <person name="Sodergren E."/>
            <person name="Clifton S."/>
            <person name="Fulton L."/>
            <person name="Fulton B."/>
            <person name="Courtney L."/>
            <person name="Fronick C."/>
            <person name="Harrison M."/>
            <person name="Strong C."/>
            <person name="Farmer C."/>
            <person name="Delahaunty K."/>
            <person name="Markovic C."/>
            <person name="Hall O."/>
            <person name="Minx P."/>
            <person name="Tomlinson C."/>
            <person name="Mitreva M."/>
            <person name="Nelson J."/>
            <person name="Hou S."/>
            <person name="Wollam A."/>
            <person name="Pepin K.H."/>
            <person name="Johnson M."/>
            <person name="Bhonagiri V."/>
            <person name="Nash W.E."/>
            <person name="Warren W."/>
            <person name="Chinwalla A."/>
            <person name="Mardis E.R."/>
            <person name="Wilson R.K."/>
        </authorList>
    </citation>
    <scope>NUCLEOTIDE SEQUENCE [LARGE SCALE GENOMIC DNA]</scope>
    <source>
        <strain evidence="7 8">DSM 13479</strain>
    </source>
</reference>
<dbReference type="AlphaFoldDB" id="D3AFM9"/>
<dbReference type="Gene3D" id="3.40.50.300">
    <property type="entry name" value="P-loop containing nucleotide triphosphate hydrolases"/>
    <property type="match status" value="2"/>
</dbReference>
<dbReference type="GO" id="GO:0005524">
    <property type="term" value="F:ATP binding"/>
    <property type="evidence" value="ECO:0007669"/>
    <property type="project" value="UniProtKB-KW"/>
</dbReference>
<accession>D3AFM9</accession>
<dbReference type="Pfam" id="PF13307">
    <property type="entry name" value="Helicase_C_2"/>
    <property type="match status" value="1"/>
</dbReference>
<evidence type="ECO:0000256" key="5">
    <source>
        <dbReference type="SAM" id="Coils"/>
    </source>
</evidence>
<dbReference type="PANTHER" id="PTHR11472:SF34">
    <property type="entry name" value="REGULATOR OF TELOMERE ELONGATION HELICASE 1"/>
    <property type="match status" value="1"/>
</dbReference>